<accession>A0A2H0WLR5</accession>
<dbReference type="PANTHER" id="PTHR46494:SF1">
    <property type="entry name" value="CORA FAMILY METAL ION TRANSPORTER (EUROFUNG)"/>
    <property type="match status" value="1"/>
</dbReference>
<reference evidence="10" key="1">
    <citation type="submission" date="2017-09" db="EMBL/GenBank/DDBJ databases">
        <title>Depth-based differentiation of microbial function through sediment-hosted aquifers and enrichment of novel symbionts in the deep terrestrial subsurface.</title>
        <authorList>
            <person name="Probst A.J."/>
            <person name="Ladd B."/>
            <person name="Jarett J.K."/>
            <person name="Geller-Mcgrath D.E."/>
            <person name="Sieber C.M.K."/>
            <person name="Emerson J.B."/>
            <person name="Anantharaman K."/>
            <person name="Thomas B.C."/>
            <person name="Malmstrom R."/>
            <person name="Stieglmeier M."/>
            <person name="Klingl A."/>
            <person name="Woyke T."/>
            <person name="Ryan C.M."/>
            <person name="Banfield J.F."/>
        </authorList>
    </citation>
    <scope>NUCLEOTIDE SEQUENCE [LARGE SCALE GENOMIC DNA]</scope>
</reference>
<keyword evidence="4" id="KW-1003">Cell membrane</keyword>
<evidence type="ECO:0000256" key="5">
    <source>
        <dbReference type="ARBA" id="ARBA00022692"/>
    </source>
</evidence>
<evidence type="ECO:0008006" key="11">
    <source>
        <dbReference type="Google" id="ProtNLM"/>
    </source>
</evidence>
<keyword evidence="7 8" id="KW-0472">Membrane</keyword>
<evidence type="ECO:0000256" key="1">
    <source>
        <dbReference type="ARBA" id="ARBA00004651"/>
    </source>
</evidence>
<dbReference type="GO" id="GO:0000287">
    <property type="term" value="F:magnesium ion binding"/>
    <property type="evidence" value="ECO:0007669"/>
    <property type="project" value="TreeGrafter"/>
</dbReference>
<dbReference type="SUPFAM" id="SSF143865">
    <property type="entry name" value="CorA soluble domain-like"/>
    <property type="match status" value="1"/>
</dbReference>
<evidence type="ECO:0000313" key="9">
    <source>
        <dbReference type="EMBL" id="PIS13535.1"/>
    </source>
</evidence>
<dbReference type="GO" id="GO:0005886">
    <property type="term" value="C:plasma membrane"/>
    <property type="evidence" value="ECO:0007669"/>
    <property type="project" value="UniProtKB-SubCell"/>
</dbReference>
<evidence type="ECO:0000256" key="2">
    <source>
        <dbReference type="ARBA" id="ARBA00009765"/>
    </source>
</evidence>
<sequence length="304" mass="35181">MKTTISHKNITWISLESPSVKEVNDLRQEYPLPPLVAEELTSLTMRPKVDTYPDILYLVLHFPPVNSGFNTNGGCEIDLVIGKNFLITSHYSPFPPLERLIKNAQTKTEIKDKLFQTHAGFLAFKILKHLYEFSEQELDQLYLKINRLEQNLFKQDGEKLVKEISFLKKDVLDFRRALLPHETVLASFEQRGKEFFNKDFGHHLNLLCGEYVKAKNSIDNAKEILETIHATNESILTTKTNEIMKILTIMAFITFPLMLVSSVFGMNTLFTPIVGQRYDFWIIVAIMIVSTIGMFLFFKKKKWL</sequence>
<comment type="subcellular location">
    <subcellularLocation>
        <location evidence="1">Cell membrane</location>
        <topology evidence="1">Multi-pass membrane protein</topology>
    </subcellularLocation>
</comment>
<gene>
    <name evidence="9" type="ORF">COT67_01190</name>
</gene>
<dbReference type="PANTHER" id="PTHR46494">
    <property type="entry name" value="CORA FAMILY METAL ION TRANSPORTER (EUROFUNG)"/>
    <property type="match status" value="1"/>
</dbReference>
<keyword evidence="6 8" id="KW-1133">Transmembrane helix</keyword>
<name>A0A2H0WLR5_9BACT</name>
<feature type="transmembrane region" description="Helical" evidence="8">
    <location>
        <begin position="246"/>
        <end position="266"/>
    </location>
</feature>
<dbReference type="Gene3D" id="3.30.460.20">
    <property type="entry name" value="CorA soluble domain-like"/>
    <property type="match status" value="1"/>
</dbReference>
<evidence type="ECO:0000313" key="10">
    <source>
        <dbReference type="Proteomes" id="UP000230353"/>
    </source>
</evidence>
<keyword evidence="3" id="KW-0813">Transport</keyword>
<dbReference type="InterPro" id="IPR045861">
    <property type="entry name" value="CorA_cytoplasmic_dom"/>
</dbReference>
<dbReference type="EMBL" id="PEZL01000017">
    <property type="protein sequence ID" value="PIS13535.1"/>
    <property type="molecule type" value="Genomic_DNA"/>
</dbReference>
<protein>
    <recommendedName>
        <fullName evidence="11">Magnesium transporter CorA</fullName>
    </recommendedName>
</protein>
<organism evidence="9 10">
    <name type="scientific">Candidatus Tagabacteria bacterium CG09_land_8_20_14_0_10_41_14</name>
    <dbReference type="NCBI Taxonomy" id="1975021"/>
    <lineage>
        <taxon>Bacteria</taxon>
        <taxon>Candidatus Tagaibacteriota</taxon>
    </lineage>
</organism>
<dbReference type="GO" id="GO:0015087">
    <property type="term" value="F:cobalt ion transmembrane transporter activity"/>
    <property type="evidence" value="ECO:0007669"/>
    <property type="project" value="TreeGrafter"/>
</dbReference>
<proteinExistence type="inferred from homology"/>
<comment type="caution">
    <text evidence="9">The sequence shown here is derived from an EMBL/GenBank/DDBJ whole genome shotgun (WGS) entry which is preliminary data.</text>
</comment>
<evidence type="ECO:0000256" key="6">
    <source>
        <dbReference type="ARBA" id="ARBA00022989"/>
    </source>
</evidence>
<dbReference type="AlphaFoldDB" id="A0A2H0WLR5"/>
<dbReference type="GO" id="GO:0015095">
    <property type="term" value="F:magnesium ion transmembrane transporter activity"/>
    <property type="evidence" value="ECO:0007669"/>
    <property type="project" value="TreeGrafter"/>
</dbReference>
<evidence type="ECO:0000256" key="4">
    <source>
        <dbReference type="ARBA" id="ARBA00022475"/>
    </source>
</evidence>
<dbReference type="Gene3D" id="1.20.58.340">
    <property type="entry name" value="Magnesium transport protein CorA, transmembrane region"/>
    <property type="match status" value="2"/>
</dbReference>
<dbReference type="CDD" id="cd12822">
    <property type="entry name" value="TmCorA-like"/>
    <property type="match status" value="1"/>
</dbReference>
<keyword evidence="5 8" id="KW-0812">Transmembrane</keyword>
<dbReference type="InterPro" id="IPR002523">
    <property type="entry name" value="MgTranspt_CorA/ZnTranspt_ZntB"/>
</dbReference>
<feature type="transmembrane region" description="Helical" evidence="8">
    <location>
        <begin position="278"/>
        <end position="298"/>
    </location>
</feature>
<dbReference type="InterPro" id="IPR045863">
    <property type="entry name" value="CorA_TM1_TM2"/>
</dbReference>
<dbReference type="GO" id="GO:0050897">
    <property type="term" value="F:cobalt ion binding"/>
    <property type="evidence" value="ECO:0007669"/>
    <property type="project" value="TreeGrafter"/>
</dbReference>
<comment type="similarity">
    <text evidence="2">Belongs to the CorA metal ion transporter (MIT) (TC 1.A.35) family.</text>
</comment>
<dbReference type="Pfam" id="PF01544">
    <property type="entry name" value="CorA"/>
    <property type="match status" value="1"/>
</dbReference>
<evidence type="ECO:0000256" key="8">
    <source>
        <dbReference type="SAM" id="Phobius"/>
    </source>
</evidence>
<evidence type="ECO:0000256" key="3">
    <source>
        <dbReference type="ARBA" id="ARBA00022448"/>
    </source>
</evidence>
<dbReference type="Proteomes" id="UP000230353">
    <property type="component" value="Unassembled WGS sequence"/>
</dbReference>
<dbReference type="SUPFAM" id="SSF144083">
    <property type="entry name" value="Magnesium transport protein CorA, transmembrane region"/>
    <property type="match status" value="1"/>
</dbReference>
<evidence type="ECO:0000256" key="7">
    <source>
        <dbReference type="ARBA" id="ARBA00023136"/>
    </source>
</evidence>